<accession>A0A7C9VBE2</accession>
<dbReference type="RefSeq" id="WP_165116215.1">
    <property type="nucleotide sequence ID" value="NZ_JAAKZG010000003.1"/>
</dbReference>
<gene>
    <name evidence="2" type="ORF">G6N74_08250</name>
</gene>
<dbReference type="Gene3D" id="3.30.2310.20">
    <property type="entry name" value="RelE-like"/>
    <property type="match status" value="1"/>
</dbReference>
<comment type="caution">
    <text evidence="2">The sequence shown here is derived from an EMBL/GenBank/DDBJ whole genome shotgun (WGS) entry which is preliminary data.</text>
</comment>
<evidence type="ECO:0000313" key="2">
    <source>
        <dbReference type="EMBL" id="NGN41052.1"/>
    </source>
</evidence>
<keyword evidence="1" id="KW-1277">Toxin-antitoxin system</keyword>
<dbReference type="Pfam" id="PF05016">
    <property type="entry name" value="ParE_toxin"/>
    <property type="match status" value="1"/>
</dbReference>
<protein>
    <submittedName>
        <fullName evidence="2">Type II toxin-antitoxin system RelE/ParE family toxin</fullName>
    </submittedName>
</protein>
<keyword evidence="3" id="KW-1185">Reference proteome</keyword>
<dbReference type="InterPro" id="IPR007712">
    <property type="entry name" value="RelE/ParE_toxin"/>
</dbReference>
<dbReference type="InterPro" id="IPR035093">
    <property type="entry name" value="RelE/ParE_toxin_dom_sf"/>
</dbReference>
<dbReference type="AlphaFoldDB" id="A0A7C9VBE2"/>
<dbReference type="Proteomes" id="UP000481252">
    <property type="component" value="Unassembled WGS sequence"/>
</dbReference>
<proteinExistence type="predicted"/>
<evidence type="ECO:0000256" key="1">
    <source>
        <dbReference type="ARBA" id="ARBA00022649"/>
    </source>
</evidence>
<reference evidence="2 3" key="1">
    <citation type="submission" date="2020-02" db="EMBL/GenBank/DDBJ databases">
        <title>Genome sequence of the type strain CGMCC 1.15528 of Mesorhizobium zhangyense.</title>
        <authorList>
            <person name="Gao J."/>
            <person name="Sun J."/>
        </authorList>
    </citation>
    <scope>NUCLEOTIDE SEQUENCE [LARGE SCALE GENOMIC DNA]</scope>
    <source>
        <strain evidence="2 3">CGMCC 1.15528</strain>
    </source>
</reference>
<sequence length="100" mass="11742">MKRRNVIFAPEARHDLFQIYEWVAVATSPIVALDYIERIESWCLAFDLAGERGRKRDDIRPGIRITGFERRMTIAFTVTSEQVTILRLFYGGQDWESEFV</sequence>
<evidence type="ECO:0000313" key="3">
    <source>
        <dbReference type="Proteomes" id="UP000481252"/>
    </source>
</evidence>
<dbReference type="EMBL" id="JAAKZG010000003">
    <property type="protein sequence ID" value="NGN41052.1"/>
    <property type="molecule type" value="Genomic_DNA"/>
</dbReference>
<organism evidence="2 3">
    <name type="scientific">Mesorhizobium zhangyense</name>
    <dbReference type="NCBI Taxonomy" id="1776730"/>
    <lineage>
        <taxon>Bacteria</taxon>
        <taxon>Pseudomonadati</taxon>
        <taxon>Pseudomonadota</taxon>
        <taxon>Alphaproteobacteria</taxon>
        <taxon>Hyphomicrobiales</taxon>
        <taxon>Phyllobacteriaceae</taxon>
        <taxon>Mesorhizobium</taxon>
    </lineage>
</organism>
<name>A0A7C9VBE2_9HYPH</name>